<dbReference type="AlphaFoldDB" id="A0A5C6S0H3"/>
<name>A0A5C6S0H3_9BACT</name>
<gene>
    <name evidence="1" type="ORF">FRY97_03360</name>
</gene>
<organism evidence="1 2">
    <name type="scientific">Phaeodactylibacter luteus</name>
    <dbReference type="NCBI Taxonomy" id="1564516"/>
    <lineage>
        <taxon>Bacteria</taxon>
        <taxon>Pseudomonadati</taxon>
        <taxon>Bacteroidota</taxon>
        <taxon>Saprospiria</taxon>
        <taxon>Saprospirales</taxon>
        <taxon>Haliscomenobacteraceae</taxon>
        <taxon>Phaeodactylibacter</taxon>
    </lineage>
</organism>
<protein>
    <submittedName>
        <fullName evidence="1">Gliding motility-associated C-terminal domain-containing protein</fullName>
    </submittedName>
</protein>
<dbReference type="InterPro" id="IPR026341">
    <property type="entry name" value="T9SS_type_B"/>
</dbReference>
<comment type="caution">
    <text evidence="1">The sequence shown here is derived from an EMBL/GenBank/DDBJ whole genome shotgun (WGS) entry which is preliminary data.</text>
</comment>
<dbReference type="EMBL" id="VOOR01000005">
    <property type="protein sequence ID" value="TXB67897.1"/>
    <property type="molecule type" value="Genomic_DNA"/>
</dbReference>
<dbReference type="NCBIfam" id="TIGR04131">
    <property type="entry name" value="Bac_Flav_CTERM"/>
    <property type="match status" value="1"/>
</dbReference>
<proteinExistence type="predicted"/>
<dbReference type="Pfam" id="PF13585">
    <property type="entry name" value="CHU_C"/>
    <property type="match status" value="1"/>
</dbReference>
<dbReference type="OrthoDB" id="1489185at2"/>
<evidence type="ECO:0000313" key="2">
    <source>
        <dbReference type="Proteomes" id="UP000321580"/>
    </source>
</evidence>
<sequence>MPGANVKKNYSSMARYAVPATHLIFALALSFLGMGPHFVLAQPIVLEDCATPYVDPQDGNNQATSQNRDTLVYTQFFDTEMQAYRYWIDVNAFGGQQVDRVKVQAILPDNSTKDINTLTFGACATCTEGFALSLNDSLAVSGVATVAEMELWLEALGQPPFALTGNLQTLSGVGRLSGVAPFCAIGLRVEYSVYSDPNNASTEFATYIHCPEPVSDCQFEPVAIADCVVGQIQLGAEIPEGCFQPGFQVSWANEEGDTVALSPDATLPLQGQEGWYYFTAADECCLLQDSFLLDNPQFAEAGEDLVRCADTPLLLAGEGGQGHFWTLPGGGAGDSLLIIPVLEAADSGQYILHAFNEQGCEDTDTLQLDILTPPSPIVEQTEGCLGDTIFLLTENAADYESIQWFSPQEAPLPFAFLPGFQAFQAGTYRVEATDSEGCVAKTGLEVMANALPEPELFLEETCDTAYAFFSPEAYRYSWPEGDGLVLATATGGVFPITVTDSLGCTLAWEVAVPEPNGPEVQLLIDQPYCPGDKGALEIVLHSEERQAIFSIDGGETYTLADRFRNLDYGPYEVVIRDALDCVQRFEIDIIPPDTLGVALNYAPITVRPTTPVSLVATTVGAVARYQWVPGEIDTGGPAVSFIANRNMDIRVIVEDERGCRASAALPLTVVVGEVYAPSAFSPDGNGINDRFTLYSDNGSGELMAYLRVFDRWGGLIFEAEGVPLSDERYGWDGTRNGEPLNTGTYTYQALVQYPNGFVRELAGLVHLSR</sequence>
<dbReference type="Proteomes" id="UP000321580">
    <property type="component" value="Unassembled WGS sequence"/>
</dbReference>
<keyword evidence="2" id="KW-1185">Reference proteome</keyword>
<accession>A0A5C6S0H3</accession>
<reference evidence="1 2" key="1">
    <citation type="submission" date="2019-08" db="EMBL/GenBank/DDBJ databases">
        <title>Genome of Phaeodactylibacter luteus.</title>
        <authorList>
            <person name="Bowman J.P."/>
        </authorList>
    </citation>
    <scope>NUCLEOTIDE SEQUENCE [LARGE SCALE GENOMIC DNA]</scope>
    <source>
        <strain evidence="1 2">KCTC 42180</strain>
    </source>
</reference>
<evidence type="ECO:0000313" key="1">
    <source>
        <dbReference type="EMBL" id="TXB67897.1"/>
    </source>
</evidence>